<dbReference type="GO" id="GO:0005516">
    <property type="term" value="F:calmodulin binding"/>
    <property type="evidence" value="ECO:0007669"/>
    <property type="project" value="InterPro"/>
</dbReference>
<keyword evidence="4" id="KW-0238">DNA-binding</keyword>
<accession>A0A5C7I989</accession>
<comment type="caution">
    <text evidence="12">The sequence shown here is derived from an EMBL/GenBank/DDBJ whole genome shotgun (WGS) entry which is preliminary data.</text>
</comment>
<evidence type="ECO:0000313" key="13">
    <source>
        <dbReference type="Proteomes" id="UP000323000"/>
    </source>
</evidence>
<gene>
    <name evidence="12" type="ORF">EZV62_006497</name>
</gene>
<feature type="domain" description="Calmodulin binding protein central" evidence="10">
    <location>
        <begin position="293"/>
        <end position="356"/>
    </location>
</feature>
<evidence type="ECO:0000313" key="12">
    <source>
        <dbReference type="EMBL" id="TXG65222.1"/>
    </source>
</evidence>
<dbReference type="GO" id="GO:0003700">
    <property type="term" value="F:DNA-binding transcription factor activity"/>
    <property type="evidence" value="ECO:0007669"/>
    <property type="project" value="TreeGrafter"/>
</dbReference>
<dbReference type="Pfam" id="PF07887">
    <property type="entry name" value="Calmodulin_bind"/>
    <property type="match status" value="1"/>
</dbReference>
<comment type="subcellular location">
    <subcellularLocation>
        <location evidence="1">Nucleus</location>
    </subcellularLocation>
</comment>
<evidence type="ECO:0000256" key="3">
    <source>
        <dbReference type="ARBA" id="ARBA00023015"/>
    </source>
</evidence>
<dbReference type="AlphaFoldDB" id="A0A5C7I989"/>
<evidence type="ECO:0000259" key="9">
    <source>
        <dbReference type="Pfam" id="PF07887"/>
    </source>
</evidence>
<evidence type="ECO:0000256" key="2">
    <source>
        <dbReference type="ARBA" id="ARBA00007214"/>
    </source>
</evidence>
<dbReference type="GO" id="GO:0080142">
    <property type="term" value="P:regulation of salicylic acid biosynthetic process"/>
    <property type="evidence" value="ECO:0007669"/>
    <property type="project" value="TreeGrafter"/>
</dbReference>
<feature type="domain" description="Calmodulin binding protein C-terminal" evidence="11">
    <location>
        <begin position="369"/>
        <end position="422"/>
    </location>
</feature>
<dbReference type="OrthoDB" id="748178at2759"/>
<sequence>MHGDSAEFCEETEPKPEPCILSDSDVDATNNDLRSPPHIRWPSRQRIDEAIPLSRLAFLCRASLLLSQDKAHSDPLLLPLPEIEEERSVLSVLVTGILITGELSLCFEFNCLVISGCILIIIHGLKEYRTSPIFTDSKIGAEIDGPLKIVLIDTISKATVTSGPLSSISIRILVLDGDFGFGFEDQENRTEQDLNAKVVHEREGKRPLVTAELDITLRDGIGIISDISFTDNSSWIKCQKFRLGERVVQSIGGQVRIKEAISEAFVVQKLTSAFSQSKKTDRLHVHLANPPSLDDEVWRLEKIRKDGKSHQRLASHQIDTVKDFMRKYVTDPTKPREMLDCPKGAWDTIVEHASTCDVHDEIFFTFSVDGISLLFNSVYKLVAATFDGQNYQSVDDPTFSHKQPLVKSIKEQAYSNVSSFVPVDGPAIFGPSKSLPTLQAEPISSSTTGVQHPDEFSVAHQGTQLYKL</sequence>
<dbReference type="InterPro" id="IPR012416">
    <property type="entry name" value="CBP60"/>
</dbReference>
<dbReference type="Pfam" id="PF20452">
    <property type="entry name" value="Calmod_bind_C"/>
    <property type="match status" value="1"/>
</dbReference>
<dbReference type="PANTHER" id="PTHR31713">
    <property type="entry name" value="OS02G0177800 PROTEIN"/>
    <property type="match status" value="1"/>
</dbReference>
<keyword evidence="7" id="KW-0539">Nucleus</keyword>
<evidence type="ECO:0000256" key="7">
    <source>
        <dbReference type="ARBA" id="ARBA00023242"/>
    </source>
</evidence>
<comment type="similarity">
    <text evidence="2">Belongs to the plant ACBP60 protein family.</text>
</comment>
<dbReference type="GO" id="GO:0043565">
    <property type="term" value="F:sequence-specific DNA binding"/>
    <property type="evidence" value="ECO:0007669"/>
    <property type="project" value="TreeGrafter"/>
</dbReference>
<dbReference type="PANTHER" id="PTHR31713:SF43">
    <property type="entry name" value="CALMODULIN-BINDING PROTEIN 60 G"/>
    <property type="match status" value="1"/>
</dbReference>
<proteinExistence type="inferred from homology"/>
<protein>
    <submittedName>
        <fullName evidence="12">Uncharacterized protein</fullName>
    </submittedName>
</protein>
<keyword evidence="3" id="KW-0805">Transcription regulation</keyword>
<keyword evidence="13" id="KW-1185">Reference proteome</keyword>
<feature type="region of interest" description="Disordered" evidence="8">
    <location>
        <begin position="1"/>
        <end position="25"/>
    </location>
</feature>
<dbReference type="InterPro" id="IPR046829">
    <property type="entry name" value="Calmod_bind_C"/>
</dbReference>
<evidence type="ECO:0000259" key="10">
    <source>
        <dbReference type="Pfam" id="PF20451"/>
    </source>
</evidence>
<evidence type="ECO:0000256" key="8">
    <source>
        <dbReference type="SAM" id="MobiDB-lite"/>
    </source>
</evidence>
<evidence type="ECO:0000256" key="1">
    <source>
        <dbReference type="ARBA" id="ARBA00004123"/>
    </source>
</evidence>
<dbReference type="GO" id="GO:0005634">
    <property type="term" value="C:nucleus"/>
    <property type="evidence" value="ECO:0007669"/>
    <property type="project" value="UniProtKB-SubCell"/>
</dbReference>
<name>A0A5C7I989_9ROSI</name>
<keyword evidence="5" id="KW-0010">Activator</keyword>
<dbReference type="Proteomes" id="UP000323000">
    <property type="component" value="Chromosome 3"/>
</dbReference>
<reference evidence="13" key="1">
    <citation type="journal article" date="2019" name="Gigascience">
        <title>De novo genome assembly of the endangered Acer yangbiense, a plant species with extremely small populations endemic to Yunnan Province, China.</title>
        <authorList>
            <person name="Yang J."/>
            <person name="Wariss H.M."/>
            <person name="Tao L."/>
            <person name="Zhang R."/>
            <person name="Yun Q."/>
            <person name="Hollingsworth P."/>
            <person name="Dao Z."/>
            <person name="Luo G."/>
            <person name="Guo H."/>
            <person name="Ma Y."/>
            <person name="Sun W."/>
        </authorList>
    </citation>
    <scope>NUCLEOTIDE SEQUENCE [LARGE SCALE GENOMIC DNA]</scope>
    <source>
        <strain evidence="13">cv. Malutang</strain>
    </source>
</reference>
<evidence type="ECO:0000256" key="4">
    <source>
        <dbReference type="ARBA" id="ARBA00023125"/>
    </source>
</evidence>
<dbReference type="EMBL" id="VAHF01000003">
    <property type="protein sequence ID" value="TXG65222.1"/>
    <property type="molecule type" value="Genomic_DNA"/>
</dbReference>
<evidence type="ECO:0000259" key="11">
    <source>
        <dbReference type="Pfam" id="PF20452"/>
    </source>
</evidence>
<organism evidence="12 13">
    <name type="scientific">Acer yangbiense</name>
    <dbReference type="NCBI Taxonomy" id="1000413"/>
    <lineage>
        <taxon>Eukaryota</taxon>
        <taxon>Viridiplantae</taxon>
        <taxon>Streptophyta</taxon>
        <taxon>Embryophyta</taxon>
        <taxon>Tracheophyta</taxon>
        <taxon>Spermatophyta</taxon>
        <taxon>Magnoliopsida</taxon>
        <taxon>eudicotyledons</taxon>
        <taxon>Gunneridae</taxon>
        <taxon>Pentapetalae</taxon>
        <taxon>rosids</taxon>
        <taxon>malvids</taxon>
        <taxon>Sapindales</taxon>
        <taxon>Sapindaceae</taxon>
        <taxon>Hippocastanoideae</taxon>
        <taxon>Acereae</taxon>
        <taxon>Acer</taxon>
    </lineage>
</organism>
<keyword evidence="6" id="KW-0804">Transcription</keyword>
<dbReference type="InterPro" id="IPR046830">
    <property type="entry name" value="Calmod_bind_M"/>
</dbReference>
<feature type="domain" description="Calmodulin binding protein-like N-terminal" evidence="9">
    <location>
        <begin position="130"/>
        <end position="268"/>
    </location>
</feature>
<evidence type="ECO:0000256" key="6">
    <source>
        <dbReference type="ARBA" id="ARBA00023163"/>
    </source>
</evidence>
<dbReference type="Pfam" id="PF20451">
    <property type="entry name" value="Calmod_bind_M"/>
    <property type="match status" value="1"/>
</dbReference>
<dbReference type="InterPro" id="IPR046831">
    <property type="entry name" value="Calmodulin_bind_N"/>
</dbReference>
<evidence type="ECO:0000256" key="5">
    <source>
        <dbReference type="ARBA" id="ARBA00023159"/>
    </source>
</evidence>